<proteinExistence type="predicted"/>
<dbReference type="VEuPathDB" id="VectorBase:GMOY001779"/>
<accession>A0A1B0FDV5</accession>
<dbReference type="InterPro" id="IPR039304">
    <property type="entry name" value="DNAAF3"/>
</dbReference>
<dbReference type="PANTHER" id="PTHR22118">
    <property type="entry name" value="DYNEIN ASSEMBLY FACTOR 3, AXONEMAL"/>
    <property type="match status" value="1"/>
</dbReference>
<dbReference type="AlphaFoldDB" id="A0A1B0FDV5"/>
<organism evidence="2 3">
    <name type="scientific">Glossina morsitans morsitans</name>
    <name type="common">Savannah tsetse fly</name>
    <dbReference type="NCBI Taxonomy" id="37546"/>
    <lineage>
        <taxon>Eukaryota</taxon>
        <taxon>Metazoa</taxon>
        <taxon>Ecdysozoa</taxon>
        <taxon>Arthropoda</taxon>
        <taxon>Hexapoda</taxon>
        <taxon>Insecta</taxon>
        <taxon>Pterygota</taxon>
        <taxon>Neoptera</taxon>
        <taxon>Endopterygota</taxon>
        <taxon>Diptera</taxon>
        <taxon>Brachycera</taxon>
        <taxon>Muscomorpha</taxon>
        <taxon>Hippoboscoidea</taxon>
        <taxon>Glossinidae</taxon>
        <taxon>Glossina</taxon>
    </lineage>
</organism>
<dbReference type="EnsemblMetazoa" id="GMOY001779-RA">
    <property type="protein sequence ID" value="GMOY001779-PA"/>
    <property type="gene ID" value="GMOY001779"/>
</dbReference>
<dbReference type="InterPro" id="IPR028235">
    <property type="entry name" value="DNAAF3_C"/>
</dbReference>
<dbReference type="GO" id="GO:0070286">
    <property type="term" value="P:axonemal dynein complex assembly"/>
    <property type="evidence" value="ECO:0007669"/>
    <property type="project" value="InterPro"/>
</dbReference>
<dbReference type="Pfam" id="PF14740">
    <property type="entry name" value="DUF4471"/>
    <property type="match status" value="1"/>
</dbReference>
<dbReference type="PANTHER" id="PTHR22118:SF14">
    <property type="entry name" value="DYNEIN AXONEMAL ASSEMBLY FACTOR 3"/>
    <property type="match status" value="1"/>
</dbReference>
<dbReference type="STRING" id="37546.A0A1B0FDV5"/>
<evidence type="ECO:0000313" key="2">
    <source>
        <dbReference type="EnsemblMetazoa" id="GMOY001779-PA"/>
    </source>
</evidence>
<dbReference type="PhylomeDB" id="A0A1B0FDV5"/>
<keyword evidence="3" id="KW-1185">Reference proteome</keyword>
<dbReference type="Proteomes" id="UP000092444">
    <property type="component" value="Unassembled WGS sequence"/>
</dbReference>
<protein>
    <recommendedName>
        <fullName evidence="1">Dynein assembly factor 3 C-terminal domain-containing protein</fullName>
    </recommendedName>
</protein>
<feature type="domain" description="Dynein assembly factor 3 C-terminal" evidence="1">
    <location>
        <begin position="69"/>
        <end position="233"/>
    </location>
</feature>
<evidence type="ECO:0000313" key="3">
    <source>
        <dbReference type="Proteomes" id="UP000092444"/>
    </source>
</evidence>
<sequence length="234" mass="26962">MNLYQNYVALLGVTLESPDSMILRGKVHLLCGNSLLRAPSYQHFNGKSKSLFEIFPNCECRQRLAPLFKFGSLKYRERDGLQNVFRFWLAEEGHVFQIQQHYAERLKKLMGVGDDHRDGAFDWDLNMILKGRQSQQISSQAGNIDSTKSTEYRYRRETGIAFTYPEYEYSKPNKTAAGPVHYAGNYIHRAYVDDMQTGPFSACGLISTDERLLLSTHDQNDYRPIDVTEDNLLE</sequence>
<dbReference type="GO" id="GO:0044458">
    <property type="term" value="P:motile cilium assembly"/>
    <property type="evidence" value="ECO:0007669"/>
    <property type="project" value="TreeGrafter"/>
</dbReference>
<evidence type="ECO:0000259" key="1">
    <source>
        <dbReference type="Pfam" id="PF14740"/>
    </source>
</evidence>
<reference evidence="2" key="1">
    <citation type="submission" date="2020-05" db="UniProtKB">
        <authorList>
            <consortium name="EnsemblMetazoa"/>
        </authorList>
    </citation>
    <scope>IDENTIFICATION</scope>
    <source>
        <strain evidence="2">Yale</strain>
    </source>
</reference>
<dbReference type="EMBL" id="CCAG010007047">
    <property type="status" value="NOT_ANNOTATED_CDS"/>
    <property type="molecule type" value="Genomic_DNA"/>
</dbReference>
<name>A0A1B0FDV5_GLOMM</name>